<dbReference type="AlphaFoldDB" id="A0A1C5JR56"/>
<protein>
    <submittedName>
        <fullName evidence="3">TIR domain-containing protein</fullName>
    </submittedName>
</protein>
<dbReference type="SUPFAM" id="SSF52200">
    <property type="entry name" value="Toll/Interleukin receptor TIR domain"/>
    <property type="match status" value="1"/>
</dbReference>
<sequence>MAGIFINYRTDDDASAAALVDRELCREFGSANVFRDCRSLPTGRDFAPGIRDALARSNVLLALVGPRWWNLRDERGRRRIDDPDDYVRTEIRHALGRPDMALIPLLLNGATLPRREELPPDIAGFADRHWAEFRARHDDADLRTLVEKVATYLPRVTDRADEAGGARRGGRGDGRHSAINITGDRHTFSGPFVAGDLYGDAGGSRG</sequence>
<feature type="compositionally biased region" description="Basic and acidic residues" evidence="1">
    <location>
        <begin position="160"/>
        <end position="176"/>
    </location>
</feature>
<dbReference type="Gene3D" id="3.40.50.10140">
    <property type="entry name" value="Toll/interleukin-1 receptor homology (TIR) domain"/>
    <property type="match status" value="1"/>
</dbReference>
<accession>A0A1C5JR56</accession>
<dbReference type="RefSeq" id="WP_088972605.1">
    <property type="nucleotide sequence ID" value="NZ_JBHLYF010000002.1"/>
</dbReference>
<dbReference type="Pfam" id="PF13676">
    <property type="entry name" value="TIR_2"/>
    <property type="match status" value="1"/>
</dbReference>
<keyword evidence="4" id="KW-1185">Reference proteome</keyword>
<organism evidence="3 4">
    <name type="scientific">Micromonospora siamensis</name>
    <dbReference type="NCBI Taxonomy" id="299152"/>
    <lineage>
        <taxon>Bacteria</taxon>
        <taxon>Bacillati</taxon>
        <taxon>Actinomycetota</taxon>
        <taxon>Actinomycetes</taxon>
        <taxon>Micromonosporales</taxon>
        <taxon>Micromonosporaceae</taxon>
        <taxon>Micromonospora</taxon>
    </lineage>
</organism>
<dbReference type="InterPro" id="IPR035897">
    <property type="entry name" value="Toll_tir_struct_dom_sf"/>
</dbReference>
<evidence type="ECO:0000313" key="3">
    <source>
        <dbReference type="EMBL" id="SCG72998.1"/>
    </source>
</evidence>
<reference evidence="3" key="1">
    <citation type="submission" date="2016-06" db="EMBL/GenBank/DDBJ databases">
        <authorList>
            <person name="Kjaerup R.B."/>
            <person name="Dalgaard T.S."/>
            <person name="Juul-Madsen H.R."/>
        </authorList>
    </citation>
    <scope>NUCLEOTIDE SEQUENCE [LARGE SCALE GENOMIC DNA]</scope>
    <source>
        <strain evidence="3">DSM 45097</strain>
    </source>
</reference>
<evidence type="ECO:0000256" key="1">
    <source>
        <dbReference type="SAM" id="MobiDB-lite"/>
    </source>
</evidence>
<name>A0A1C5JR56_9ACTN</name>
<dbReference type="GO" id="GO:0007165">
    <property type="term" value="P:signal transduction"/>
    <property type="evidence" value="ECO:0007669"/>
    <property type="project" value="InterPro"/>
</dbReference>
<feature type="region of interest" description="Disordered" evidence="1">
    <location>
        <begin position="160"/>
        <end position="181"/>
    </location>
</feature>
<dbReference type="EMBL" id="LT607751">
    <property type="protein sequence ID" value="SCG72998.1"/>
    <property type="molecule type" value="Genomic_DNA"/>
</dbReference>
<feature type="domain" description="TIR" evidence="2">
    <location>
        <begin position="4"/>
        <end position="146"/>
    </location>
</feature>
<proteinExistence type="predicted"/>
<evidence type="ECO:0000259" key="2">
    <source>
        <dbReference type="Pfam" id="PF13676"/>
    </source>
</evidence>
<dbReference type="InterPro" id="IPR000157">
    <property type="entry name" value="TIR_dom"/>
</dbReference>
<evidence type="ECO:0000313" key="4">
    <source>
        <dbReference type="Proteomes" id="UP000198210"/>
    </source>
</evidence>
<dbReference type="Proteomes" id="UP000198210">
    <property type="component" value="Chromosome I"/>
</dbReference>
<gene>
    <name evidence="3" type="ORF">GA0074704_4849</name>
</gene>